<evidence type="ECO:0000259" key="4">
    <source>
        <dbReference type="PROSITE" id="PS51898"/>
    </source>
</evidence>
<dbReference type="GO" id="GO:0015074">
    <property type="term" value="P:DNA integration"/>
    <property type="evidence" value="ECO:0007669"/>
    <property type="project" value="InterPro"/>
</dbReference>
<dbReference type="Proteomes" id="UP000317982">
    <property type="component" value="Unassembled WGS sequence"/>
</dbReference>
<dbReference type="InParanoid" id="A0A545AFD3"/>
<dbReference type="PANTHER" id="PTHR30349:SF41">
    <property type="entry name" value="INTEGRASE_RECOMBINASE PROTEIN MJ0367-RELATED"/>
    <property type="match status" value="1"/>
</dbReference>
<dbReference type="Gene3D" id="1.10.443.10">
    <property type="entry name" value="Intergrase catalytic core"/>
    <property type="match status" value="1"/>
</dbReference>
<comment type="caution">
    <text evidence="5">The sequence shown here is derived from an EMBL/GenBank/DDBJ whole genome shotgun (WGS) entry which is preliminary data.</text>
</comment>
<dbReference type="InterPro" id="IPR011010">
    <property type="entry name" value="DNA_brk_join_enz"/>
</dbReference>
<protein>
    <submittedName>
        <fullName evidence="5">Site-specific integrase</fullName>
    </submittedName>
</protein>
<dbReference type="PANTHER" id="PTHR30349">
    <property type="entry name" value="PHAGE INTEGRASE-RELATED"/>
    <property type="match status" value="1"/>
</dbReference>
<dbReference type="InterPro" id="IPR050090">
    <property type="entry name" value="Tyrosine_recombinase_XerCD"/>
</dbReference>
<dbReference type="CDD" id="cd01189">
    <property type="entry name" value="INT_ICEBs1_C_like"/>
    <property type="match status" value="1"/>
</dbReference>
<organism evidence="5 6">
    <name type="scientific">Cryptosporangium phraense</name>
    <dbReference type="NCBI Taxonomy" id="2593070"/>
    <lineage>
        <taxon>Bacteria</taxon>
        <taxon>Bacillati</taxon>
        <taxon>Actinomycetota</taxon>
        <taxon>Actinomycetes</taxon>
        <taxon>Cryptosporangiales</taxon>
        <taxon>Cryptosporangiaceae</taxon>
        <taxon>Cryptosporangium</taxon>
    </lineage>
</organism>
<dbReference type="GO" id="GO:0006310">
    <property type="term" value="P:DNA recombination"/>
    <property type="evidence" value="ECO:0007669"/>
    <property type="project" value="UniProtKB-KW"/>
</dbReference>
<evidence type="ECO:0000256" key="3">
    <source>
        <dbReference type="ARBA" id="ARBA00023172"/>
    </source>
</evidence>
<proteinExistence type="inferred from homology"/>
<dbReference type="AlphaFoldDB" id="A0A545AFD3"/>
<dbReference type="InterPro" id="IPR002104">
    <property type="entry name" value="Integrase_catalytic"/>
</dbReference>
<dbReference type="GO" id="GO:0003677">
    <property type="term" value="F:DNA binding"/>
    <property type="evidence" value="ECO:0007669"/>
    <property type="project" value="UniProtKB-KW"/>
</dbReference>
<dbReference type="Pfam" id="PF00589">
    <property type="entry name" value="Phage_integrase"/>
    <property type="match status" value="1"/>
</dbReference>
<evidence type="ECO:0000256" key="1">
    <source>
        <dbReference type="ARBA" id="ARBA00008857"/>
    </source>
</evidence>
<gene>
    <name evidence="5" type="ORF">FL583_36935</name>
</gene>
<reference evidence="5 6" key="1">
    <citation type="submission" date="2019-07" db="EMBL/GenBank/DDBJ databases">
        <title>Cryptosporangium phraense sp. nov., isolated from plant litter.</title>
        <authorList>
            <person name="Suriyachadkun C."/>
        </authorList>
    </citation>
    <scope>NUCLEOTIDE SEQUENCE [LARGE SCALE GENOMIC DNA]</scope>
    <source>
        <strain evidence="5 6">A-T 5661</strain>
    </source>
</reference>
<keyword evidence="3" id="KW-0233">DNA recombination</keyword>
<dbReference type="PROSITE" id="PS51898">
    <property type="entry name" value="TYR_RECOMBINASE"/>
    <property type="match status" value="1"/>
</dbReference>
<evidence type="ECO:0000313" key="6">
    <source>
        <dbReference type="Proteomes" id="UP000317982"/>
    </source>
</evidence>
<sequence length="171" mass="18371">MLAIGVRIGEALAVLWSEVDLNAGTVEITSMIIRVKEVGLLRKDTKSSAGQRTLRLPSWAVAMLERSSGGYVRMDRPVFPDSLDGFRDPSNTQRALREARGSDGFAWVTSHVLRKTAATILDEAGLSAREVADQLGHARPSMTQDVYMVCTAVTPRAARALGGALSSKAMG</sequence>
<dbReference type="InterPro" id="IPR013762">
    <property type="entry name" value="Integrase-like_cat_sf"/>
</dbReference>
<dbReference type="SUPFAM" id="SSF56349">
    <property type="entry name" value="DNA breaking-rejoining enzymes"/>
    <property type="match status" value="1"/>
</dbReference>
<accession>A0A545AFD3</accession>
<keyword evidence="6" id="KW-1185">Reference proteome</keyword>
<name>A0A545AFD3_9ACTN</name>
<evidence type="ECO:0000313" key="5">
    <source>
        <dbReference type="EMBL" id="TQS40046.1"/>
    </source>
</evidence>
<dbReference type="EMBL" id="VIRS01000049">
    <property type="protein sequence ID" value="TQS40046.1"/>
    <property type="molecule type" value="Genomic_DNA"/>
</dbReference>
<evidence type="ECO:0000256" key="2">
    <source>
        <dbReference type="ARBA" id="ARBA00023125"/>
    </source>
</evidence>
<feature type="domain" description="Tyr recombinase" evidence="4">
    <location>
        <begin position="1"/>
        <end position="160"/>
    </location>
</feature>
<dbReference type="OrthoDB" id="9805859at2"/>
<keyword evidence="2" id="KW-0238">DNA-binding</keyword>
<comment type="similarity">
    <text evidence="1">Belongs to the 'phage' integrase family.</text>
</comment>